<name>D8TA97_SELML</name>
<accession>D8TA97</accession>
<dbReference type="PROSITE" id="PS50862">
    <property type="entry name" value="AA_TRNA_LIGASE_II"/>
    <property type="match status" value="1"/>
</dbReference>
<dbReference type="PANTHER" id="PTHR42918">
    <property type="entry name" value="LYSYL-TRNA SYNTHETASE"/>
    <property type="match status" value="1"/>
</dbReference>
<keyword evidence="3" id="KW-0067">ATP-binding</keyword>
<dbReference type="GO" id="GO:0000049">
    <property type="term" value="F:tRNA binding"/>
    <property type="evidence" value="ECO:0000318"/>
    <property type="project" value="GO_Central"/>
</dbReference>
<dbReference type="PRINTS" id="PR00982">
    <property type="entry name" value="TRNASYNTHLYS"/>
</dbReference>
<dbReference type="AlphaFoldDB" id="D8TA97"/>
<keyword evidence="1" id="KW-0436">Ligase</keyword>
<dbReference type="Pfam" id="PF00152">
    <property type="entry name" value="tRNA-synt_2"/>
    <property type="match status" value="1"/>
</dbReference>
<gene>
    <name evidence="7" type="ORF">SELMODRAFT_448794</name>
</gene>
<feature type="compositionally biased region" description="Basic and acidic residues" evidence="5">
    <location>
        <begin position="129"/>
        <end position="147"/>
    </location>
</feature>
<dbReference type="SUPFAM" id="SSF55681">
    <property type="entry name" value="Class II aaRS and biotin synthetases"/>
    <property type="match status" value="1"/>
</dbReference>
<keyword evidence="2" id="KW-0547">Nucleotide-binding</keyword>
<evidence type="ECO:0000256" key="5">
    <source>
        <dbReference type="SAM" id="MobiDB-lite"/>
    </source>
</evidence>
<dbReference type="HOGENOM" id="CLU_008255_6_0_1"/>
<dbReference type="PANTHER" id="PTHR42918:SF9">
    <property type="entry name" value="LYSINE--TRNA LIGASE"/>
    <property type="match status" value="1"/>
</dbReference>
<dbReference type="eggNOG" id="KOG1885">
    <property type="taxonomic scope" value="Eukaryota"/>
</dbReference>
<evidence type="ECO:0000313" key="8">
    <source>
        <dbReference type="Proteomes" id="UP000001514"/>
    </source>
</evidence>
<dbReference type="Gene3D" id="3.30.930.10">
    <property type="entry name" value="Bira Bifunctional Protein, Domain 2"/>
    <property type="match status" value="1"/>
</dbReference>
<dbReference type="InParanoid" id="D8TA97"/>
<dbReference type="GO" id="GO:0005737">
    <property type="term" value="C:cytoplasm"/>
    <property type="evidence" value="ECO:0000318"/>
    <property type="project" value="GO_Central"/>
</dbReference>
<evidence type="ECO:0000256" key="2">
    <source>
        <dbReference type="ARBA" id="ARBA00022741"/>
    </source>
</evidence>
<evidence type="ECO:0000256" key="4">
    <source>
        <dbReference type="ARBA" id="ARBA00023146"/>
    </source>
</evidence>
<dbReference type="EMBL" id="GL377701">
    <property type="protein sequence ID" value="EFJ06462.1"/>
    <property type="molecule type" value="Genomic_DNA"/>
</dbReference>
<evidence type="ECO:0000313" key="7">
    <source>
        <dbReference type="EMBL" id="EFJ06462.1"/>
    </source>
</evidence>
<proteinExistence type="predicted"/>
<dbReference type="KEGG" id="smo:SELMODRAFT_448794"/>
<evidence type="ECO:0000259" key="6">
    <source>
        <dbReference type="PROSITE" id="PS50862"/>
    </source>
</evidence>
<dbReference type="InterPro" id="IPR012340">
    <property type="entry name" value="NA-bd_OB-fold"/>
</dbReference>
<sequence length="487" mass="54092">MGSQRLSSLEESLGNAYPHKFEVSMTLAQFHDEFGQLEAGQRSNTLVSVAGKVMHKRLEPDSTCYVLESVVGKLPAFVDHARVPKLGAEIERGDIVGVSGFASACHGELGISVEKLCLLAPCLRTLPEREGDSHTEQESWRPGKARDPSAYVLSDQEERYRNRVLDLIVNPDIKSVFAARTEAVNYIRTYMETSGVTEVNTGVLEQRSVANGFKTHHNQLNLDMVLRVSSDQLLQLIVSNFFGVYEIGKQFRNEEMSRTHNPEFTTCEMYKAYADYKDLMEMTEKLLSGLVMKITGGYKVYYHSDGYDSPPVVIDFTPPFRRVEVVKGLEEALGLKFPEDLASEQANEFLRETCSSKGVACPPPLSTANLLSSLAGHFLEATSVSPTFIVDYPKRSTPFAKTHSSTPLLAEHFKLFVSKSQLVSGFTQCRDPAEAQENSELHTLLEYGLPPCSGWACGIDRLVMLLTDSVDIKEVVLYPALKPAEDL</sequence>
<dbReference type="InterPro" id="IPR004364">
    <property type="entry name" value="Aa-tRNA-synt_II"/>
</dbReference>
<dbReference type="GO" id="GO:0005524">
    <property type="term" value="F:ATP binding"/>
    <property type="evidence" value="ECO:0007669"/>
    <property type="project" value="UniProtKB-KW"/>
</dbReference>
<evidence type="ECO:0000256" key="1">
    <source>
        <dbReference type="ARBA" id="ARBA00022598"/>
    </source>
</evidence>
<organism evidence="8">
    <name type="scientific">Selaginella moellendorffii</name>
    <name type="common">Spikemoss</name>
    <dbReference type="NCBI Taxonomy" id="88036"/>
    <lineage>
        <taxon>Eukaryota</taxon>
        <taxon>Viridiplantae</taxon>
        <taxon>Streptophyta</taxon>
        <taxon>Embryophyta</taxon>
        <taxon>Tracheophyta</taxon>
        <taxon>Lycopodiopsida</taxon>
        <taxon>Selaginellales</taxon>
        <taxon>Selaginellaceae</taxon>
        <taxon>Selaginella</taxon>
    </lineage>
</organism>
<dbReference type="GO" id="GO:0004824">
    <property type="term" value="F:lysine-tRNA ligase activity"/>
    <property type="evidence" value="ECO:0000318"/>
    <property type="project" value="GO_Central"/>
</dbReference>
<dbReference type="SUPFAM" id="SSF50249">
    <property type="entry name" value="Nucleic acid-binding proteins"/>
    <property type="match status" value="1"/>
</dbReference>
<keyword evidence="8" id="KW-1185">Reference proteome</keyword>
<dbReference type="OrthoDB" id="21243at2759"/>
<feature type="domain" description="Aminoacyl-transfer RNA synthetases class-II family profile" evidence="6">
    <location>
        <begin position="187"/>
        <end position="483"/>
    </location>
</feature>
<dbReference type="GO" id="GO:0006430">
    <property type="term" value="P:lysyl-tRNA aminoacylation"/>
    <property type="evidence" value="ECO:0000318"/>
    <property type="project" value="GO_Central"/>
</dbReference>
<dbReference type="Proteomes" id="UP000001514">
    <property type="component" value="Unassembled WGS sequence"/>
</dbReference>
<dbReference type="InterPro" id="IPR018149">
    <property type="entry name" value="Lys-tRNA-synth_II_C"/>
</dbReference>
<dbReference type="InterPro" id="IPR006195">
    <property type="entry name" value="aa-tRNA-synth_II"/>
</dbReference>
<keyword evidence="4" id="KW-0030">Aminoacyl-tRNA synthetase</keyword>
<dbReference type="Gene3D" id="2.40.50.140">
    <property type="entry name" value="Nucleic acid-binding proteins"/>
    <property type="match status" value="1"/>
</dbReference>
<dbReference type="STRING" id="88036.D8TA97"/>
<dbReference type="Gramene" id="EFJ06462">
    <property type="protein sequence ID" value="EFJ06462"/>
    <property type="gene ID" value="SELMODRAFT_448794"/>
</dbReference>
<dbReference type="InterPro" id="IPR045864">
    <property type="entry name" value="aa-tRNA-synth_II/BPL/LPL"/>
</dbReference>
<evidence type="ECO:0000256" key="3">
    <source>
        <dbReference type="ARBA" id="ARBA00022840"/>
    </source>
</evidence>
<protein>
    <recommendedName>
        <fullName evidence="6">Aminoacyl-transfer RNA synthetases class-II family profile domain-containing protein</fullName>
    </recommendedName>
</protein>
<reference evidence="7 8" key="1">
    <citation type="journal article" date="2011" name="Science">
        <title>The Selaginella genome identifies genetic changes associated with the evolution of vascular plants.</title>
        <authorList>
            <person name="Banks J.A."/>
            <person name="Nishiyama T."/>
            <person name="Hasebe M."/>
            <person name="Bowman J.L."/>
            <person name="Gribskov M."/>
            <person name="dePamphilis C."/>
            <person name="Albert V.A."/>
            <person name="Aono N."/>
            <person name="Aoyama T."/>
            <person name="Ambrose B.A."/>
            <person name="Ashton N.W."/>
            <person name="Axtell M.J."/>
            <person name="Barker E."/>
            <person name="Barker M.S."/>
            <person name="Bennetzen J.L."/>
            <person name="Bonawitz N.D."/>
            <person name="Chapple C."/>
            <person name="Cheng C."/>
            <person name="Correa L.G."/>
            <person name="Dacre M."/>
            <person name="DeBarry J."/>
            <person name="Dreyer I."/>
            <person name="Elias M."/>
            <person name="Engstrom E.M."/>
            <person name="Estelle M."/>
            <person name="Feng L."/>
            <person name="Finet C."/>
            <person name="Floyd S.K."/>
            <person name="Frommer W.B."/>
            <person name="Fujita T."/>
            <person name="Gramzow L."/>
            <person name="Gutensohn M."/>
            <person name="Harholt J."/>
            <person name="Hattori M."/>
            <person name="Heyl A."/>
            <person name="Hirai T."/>
            <person name="Hiwatashi Y."/>
            <person name="Ishikawa M."/>
            <person name="Iwata M."/>
            <person name="Karol K.G."/>
            <person name="Koehler B."/>
            <person name="Kolukisaoglu U."/>
            <person name="Kubo M."/>
            <person name="Kurata T."/>
            <person name="Lalonde S."/>
            <person name="Li K."/>
            <person name="Li Y."/>
            <person name="Litt A."/>
            <person name="Lyons E."/>
            <person name="Manning G."/>
            <person name="Maruyama T."/>
            <person name="Michael T.P."/>
            <person name="Mikami K."/>
            <person name="Miyazaki S."/>
            <person name="Morinaga S."/>
            <person name="Murata T."/>
            <person name="Mueller-Roeber B."/>
            <person name="Nelson D.R."/>
            <person name="Obara M."/>
            <person name="Oguri Y."/>
            <person name="Olmstead R.G."/>
            <person name="Onodera N."/>
            <person name="Petersen B.L."/>
            <person name="Pils B."/>
            <person name="Prigge M."/>
            <person name="Rensing S.A."/>
            <person name="Riano-Pachon D.M."/>
            <person name="Roberts A.W."/>
            <person name="Sato Y."/>
            <person name="Scheller H.V."/>
            <person name="Schulz B."/>
            <person name="Schulz C."/>
            <person name="Shakirov E.V."/>
            <person name="Shibagaki N."/>
            <person name="Shinohara N."/>
            <person name="Shippen D.E."/>
            <person name="Soerensen I."/>
            <person name="Sotooka R."/>
            <person name="Sugimoto N."/>
            <person name="Sugita M."/>
            <person name="Sumikawa N."/>
            <person name="Tanurdzic M."/>
            <person name="Theissen G."/>
            <person name="Ulvskov P."/>
            <person name="Wakazuki S."/>
            <person name="Weng J.K."/>
            <person name="Willats W.W."/>
            <person name="Wipf D."/>
            <person name="Wolf P.G."/>
            <person name="Yang L."/>
            <person name="Zimmer A.D."/>
            <person name="Zhu Q."/>
            <person name="Mitros T."/>
            <person name="Hellsten U."/>
            <person name="Loque D."/>
            <person name="Otillar R."/>
            <person name="Salamov A."/>
            <person name="Schmutz J."/>
            <person name="Shapiro H."/>
            <person name="Lindquist E."/>
            <person name="Lucas S."/>
            <person name="Rokhsar D."/>
            <person name="Grigoriev I.V."/>
        </authorList>
    </citation>
    <scope>NUCLEOTIDE SEQUENCE [LARGE SCALE GENOMIC DNA]</scope>
</reference>
<feature type="region of interest" description="Disordered" evidence="5">
    <location>
        <begin position="129"/>
        <end position="149"/>
    </location>
</feature>